<dbReference type="EMBL" id="JAEFBK010000009">
    <property type="protein sequence ID" value="KAG7570504.1"/>
    <property type="molecule type" value="Genomic_DNA"/>
</dbReference>
<keyword evidence="2" id="KW-1185">Reference proteome</keyword>
<dbReference type="Proteomes" id="UP000694240">
    <property type="component" value="Chromosome 9"/>
</dbReference>
<dbReference type="AlphaFoldDB" id="A0A8T2AEM9"/>
<sequence length="106" mass="12137">MMMSDLPLDLLEEILSTVRWYAIFKDQNFTEKHFHKAAKPGSCVEGIYIGFVENSIYLKFLIATVCCCAPSTTTRARGLDSMFGESLVDPTQKWLHECSRRRPQIC</sequence>
<proteinExistence type="predicted"/>
<gene>
    <name evidence="1" type="ORF">ISN45_Aa04g030960</name>
</gene>
<organism evidence="1 2">
    <name type="scientific">Arabidopsis thaliana x Arabidopsis arenosa</name>
    <dbReference type="NCBI Taxonomy" id="1240361"/>
    <lineage>
        <taxon>Eukaryota</taxon>
        <taxon>Viridiplantae</taxon>
        <taxon>Streptophyta</taxon>
        <taxon>Embryophyta</taxon>
        <taxon>Tracheophyta</taxon>
        <taxon>Spermatophyta</taxon>
        <taxon>Magnoliopsida</taxon>
        <taxon>eudicotyledons</taxon>
        <taxon>Gunneridae</taxon>
        <taxon>Pentapetalae</taxon>
        <taxon>rosids</taxon>
        <taxon>malvids</taxon>
        <taxon>Brassicales</taxon>
        <taxon>Brassicaceae</taxon>
        <taxon>Camelineae</taxon>
        <taxon>Arabidopsis</taxon>
    </lineage>
</organism>
<reference evidence="1 2" key="1">
    <citation type="submission" date="2020-12" db="EMBL/GenBank/DDBJ databases">
        <title>Concerted genomic and epigenomic changes stabilize Arabidopsis allopolyploids.</title>
        <authorList>
            <person name="Chen Z."/>
        </authorList>
    </citation>
    <scope>NUCLEOTIDE SEQUENCE [LARGE SCALE GENOMIC DNA]</scope>
    <source>
        <strain evidence="1">Allo738</strain>
        <tissue evidence="1">Leaf</tissue>
    </source>
</reference>
<evidence type="ECO:0000313" key="2">
    <source>
        <dbReference type="Proteomes" id="UP000694240"/>
    </source>
</evidence>
<evidence type="ECO:0000313" key="1">
    <source>
        <dbReference type="EMBL" id="KAG7570504.1"/>
    </source>
</evidence>
<accession>A0A8T2AEM9</accession>
<name>A0A8T2AEM9_9BRAS</name>
<protein>
    <submittedName>
        <fullName evidence="1">F-box-like domain superfamily</fullName>
    </submittedName>
</protein>
<comment type="caution">
    <text evidence="1">The sequence shown here is derived from an EMBL/GenBank/DDBJ whole genome shotgun (WGS) entry which is preliminary data.</text>
</comment>